<keyword evidence="3" id="KW-0808">Transferase</keyword>
<keyword evidence="5" id="KW-0597">Phosphoprotein</keyword>
<comment type="catalytic activity">
    <reaction evidence="1">
        <text>ATP + protein L-histidine = ADP + protein N-phospho-L-histidine.</text>
        <dbReference type="EC" id="2.7.13.3"/>
    </reaction>
</comment>
<dbReference type="PROSITE" id="PS50109">
    <property type="entry name" value="HIS_KIN"/>
    <property type="match status" value="1"/>
</dbReference>
<dbReference type="InterPro" id="IPR005467">
    <property type="entry name" value="His_kinase_dom"/>
</dbReference>
<dbReference type="InterPro" id="IPR004358">
    <property type="entry name" value="Sig_transdc_His_kin-like_C"/>
</dbReference>
<dbReference type="SUPFAM" id="SSF55874">
    <property type="entry name" value="ATPase domain of HSP90 chaperone/DNA topoisomerase II/histidine kinase"/>
    <property type="match status" value="1"/>
</dbReference>
<evidence type="ECO:0000313" key="10">
    <source>
        <dbReference type="Proteomes" id="UP000321464"/>
    </source>
</evidence>
<comment type="caution">
    <text evidence="9">The sequence shown here is derived from an EMBL/GenBank/DDBJ whole genome shotgun (WGS) entry which is preliminary data.</text>
</comment>
<protein>
    <recommendedName>
        <fullName evidence="2">histidine kinase</fullName>
        <ecNumber evidence="2">2.7.13.3</ecNumber>
    </recommendedName>
</protein>
<dbReference type="RefSeq" id="WP_147160095.1">
    <property type="nucleotide sequence ID" value="NZ_BJYR01000017.1"/>
</dbReference>
<dbReference type="Gene3D" id="3.30.565.10">
    <property type="entry name" value="Histidine kinase-like ATPase, C-terminal domain"/>
    <property type="match status" value="1"/>
</dbReference>
<dbReference type="PANTHER" id="PTHR43065">
    <property type="entry name" value="SENSOR HISTIDINE KINASE"/>
    <property type="match status" value="1"/>
</dbReference>
<keyword evidence="6" id="KW-0812">Transmembrane</keyword>
<organism evidence="9 10">
    <name type="scientific">Novosphingobium sediminis</name>
    <dbReference type="NCBI Taxonomy" id="707214"/>
    <lineage>
        <taxon>Bacteria</taxon>
        <taxon>Pseudomonadati</taxon>
        <taxon>Pseudomonadota</taxon>
        <taxon>Alphaproteobacteria</taxon>
        <taxon>Sphingomonadales</taxon>
        <taxon>Sphingomonadaceae</taxon>
        <taxon>Novosphingobium</taxon>
    </lineage>
</organism>
<dbReference type="Pfam" id="PF08447">
    <property type="entry name" value="PAS_3"/>
    <property type="match status" value="1"/>
</dbReference>
<dbReference type="Pfam" id="PF13185">
    <property type="entry name" value="GAF_2"/>
    <property type="match status" value="1"/>
</dbReference>
<dbReference type="AlphaFoldDB" id="A0A512AM57"/>
<evidence type="ECO:0000256" key="1">
    <source>
        <dbReference type="ARBA" id="ARBA00000085"/>
    </source>
</evidence>
<keyword evidence="4" id="KW-0418">Kinase</keyword>
<dbReference type="SMART" id="SM00387">
    <property type="entry name" value="HATPase_c"/>
    <property type="match status" value="1"/>
</dbReference>
<dbReference type="PROSITE" id="PS50110">
    <property type="entry name" value="RESPONSE_REGULATORY"/>
    <property type="match status" value="1"/>
</dbReference>
<dbReference type="Pfam" id="PF00072">
    <property type="entry name" value="Response_reg"/>
    <property type="match status" value="1"/>
</dbReference>
<dbReference type="CDD" id="cd00130">
    <property type="entry name" value="PAS"/>
    <property type="match status" value="1"/>
</dbReference>
<evidence type="ECO:0000256" key="6">
    <source>
        <dbReference type="SAM" id="Phobius"/>
    </source>
</evidence>
<name>A0A512AM57_9SPHN</name>
<keyword evidence="6" id="KW-0472">Membrane</keyword>
<dbReference type="GO" id="GO:0000155">
    <property type="term" value="F:phosphorelay sensor kinase activity"/>
    <property type="evidence" value="ECO:0007669"/>
    <property type="project" value="InterPro"/>
</dbReference>
<dbReference type="Gene3D" id="3.30.450.40">
    <property type="match status" value="1"/>
</dbReference>
<feature type="domain" description="Histidine kinase" evidence="7">
    <location>
        <begin position="379"/>
        <end position="604"/>
    </location>
</feature>
<dbReference type="Proteomes" id="UP000321464">
    <property type="component" value="Unassembled WGS sequence"/>
</dbReference>
<feature type="transmembrane region" description="Helical" evidence="6">
    <location>
        <begin position="35"/>
        <end position="55"/>
    </location>
</feature>
<gene>
    <name evidence="9" type="ORF">NSE01_25960</name>
</gene>
<dbReference type="SMART" id="SM00065">
    <property type="entry name" value="GAF"/>
    <property type="match status" value="1"/>
</dbReference>
<dbReference type="Pfam" id="PF02518">
    <property type="entry name" value="HATPase_c"/>
    <property type="match status" value="1"/>
</dbReference>
<dbReference type="Gene3D" id="3.30.450.20">
    <property type="entry name" value="PAS domain"/>
    <property type="match status" value="1"/>
</dbReference>
<dbReference type="InterPro" id="IPR036890">
    <property type="entry name" value="HATPase_C_sf"/>
</dbReference>
<dbReference type="InterPro" id="IPR000014">
    <property type="entry name" value="PAS"/>
</dbReference>
<dbReference type="SUPFAM" id="SSF52172">
    <property type="entry name" value="CheY-like"/>
    <property type="match status" value="1"/>
</dbReference>
<evidence type="ECO:0000259" key="8">
    <source>
        <dbReference type="PROSITE" id="PS50110"/>
    </source>
</evidence>
<dbReference type="EC" id="2.7.13.3" evidence="2"/>
<dbReference type="InterPro" id="IPR036097">
    <property type="entry name" value="HisK_dim/P_sf"/>
</dbReference>
<evidence type="ECO:0000256" key="5">
    <source>
        <dbReference type="PROSITE-ProRule" id="PRU00169"/>
    </source>
</evidence>
<reference evidence="9 10" key="1">
    <citation type="submission" date="2019-07" db="EMBL/GenBank/DDBJ databases">
        <title>Whole genome shotgun sequence of Novosphingobium sediminis NBRC 106119.</title>
        <authorList>
            <person name="Hosoyama A."/>
            <person name="Uohara A."/>
            <person name="Ohji S."/>
            <person name="Ichikawa N."/>
        </authorList>
    </citation>
    <scope>NUCLEOTIDE SEQUENCE [LARGE SCALE GENOMIC DNA]</scope>
    <source>
        <strain evidence="9 10">NBRC 106119</strain>
    </source>
</reference>
<dbReference type="InterPro" id="IPR011006">
    <property type="entry name" value="CheY-like_superfamily"/>
</dbReference>
<dbReference type="Gene3D" id="3.40.50.2300">
    <property type="match status" value="1"/>
</dbReference>
<dbReference type="PANTHER" id="PTHR43065:SF42">
    <property type="entry name" value="TWO-COMPONENT SENSOR PPRA"/>
    <property type="match status" value="1"/>
</dbReference>
<feature type="modified residue" description="4-aspartylphosphate" evidence="5">
    <location>
        <position position="675"/>
    </location>
</feature>
<sequence>MSDRRIDARAAPPIAAALAAILVIAELRATIAMPALALIALAFVLLVWTAVHLVVVRAELLAQLDVARIAANAIEQIIWIEAYPSGETAFATATYEQVWGHDALTLFQAAESRLDAVHADDRQRVRREIRAGQAGLETFRSEFRMSTASGEERIMHVKFHPHELKGRRTGYWIGFATDVTEERRYHASIARNRRALRALALVNAAISQAQSRSELHKLVCQSLIEGDGYAAAWIGLREMGPIAKIRVTAHAATHADYITALDIRPNDPVLGQGPTARAMRDGEVSVCHSVAEDPELAPWREAALRQGFQAIAAFPLLHDGNAFGTLTLYSDEAGAFADDEVRILEEMSVSLAQGLVMIEAKTELLNSRKMELIGQISGELSHDFNNILGIIATHAQIGGREAESDAARDRFGLIAQAALRGVDITRSLLGIARHPRGIPEVADVNNLTMRLISLIRAAVGPGIDVQAQLWDTPLPVEIDPAGFNNALVNLAINARDAMGEHGVLTLRTWLSDAPEGCPSREGLPAGLRRVPLVIIEAADTGSGMTEDVREHAFEPFFSTKGPNKGTGLGLSAVLGFAVHHGGTARVLSSSPEGTTIQIVLPASSGLADAGSRRPVALPAPKPAKLRVLIVDNEPDLLSGMVETLSLAGHKPTGFTTSREALDALSRHKFDVLICDLLLDNGEDGTVLARQAALKDPQMRVIVMSGNAARHAESDLAWPLLEKPFSVDTLIGQLQSALAATKAA</sequence>
<dbReference type="SUPFAM" id="SSF47384">
    <property type="entry name" value="Homodimeric domain of signal transducing histidine kinase"/>
    <property type="match status" value="1"/>
</dbReference>
<accession>A0A512AM57</accession>
<evidence type="ECO:0000256" key="3">
    <source>
        <dbReference type="ARBA" id="ARBA00022679"/>
    </source>
</evidence>
<dbReference type="SUPFAM" id="SSF55781">
    <property type="entry name" value="GAF domain-like"/>
    <property type="match status" value="1"/>
</dbReference>
<dbReference type="InterPro" id="IPR013655">
    <property type="entry name" value="PAS_fold_3"/>
</dbReference>
<evidence type="ECO:0000256" key="2">
    <source>
        <dbReference type="ARBA" id="ARBA00012438"/>
    </source>
</evidence>
<keyword evidence="6" id="KW-1133">Transmembrane helix</keyword>
<keyword evidence="10" id="KW-1185">Reference proteome</keyword>
<dbReference type="SUPFAM" id="SSF55785">
    <property type="entry name" value="PYP-like sensor domain (PAS domain)"/>
    <property type="match status" value="1"/>
</dbReference>
<dbReference type="EMBL" id="BJYR01000017">
    <property type="protein sequence ID" value="GEO00764.1"/>
    <property type="molecule type" value="Genomic_DNA"/>
</dbReference>
<evidence type="ECO:0000313" key="9">
    <source>
        <dbReference type="EMBL" id="GEO00764.1"/>
    </source>
</evidence>
<dbReference type="InterPro" id="IPR003018">
    <property type="entry name" value="GAF"/>
</dbReference>
<dbReference type="PRINTS" id="PR00344">
    <property type="entry name" value="BCTRLSENSOR"/>
</dbReference>
<dbReference type="Gene3D" id="1.10.287.130">
    <property type="match status" value="1"/>
</dbReference>
<dbReference type="InterPro" id="IPR003594">
    <property type="entry name" value="HATPase_dom"/>
</dbReference>
<feature type="domain" description="Response regulatory" evidence="8">
    <location>
        <begin position="626"/>
        <end position="737"/>
    </location>
</feature>
<evidence type="ECO:0000259" key="7">
    <source>
        <dbReference type="PROSITE" id="PS50109"/>
    </source>
</evidence>
<dbReference type="SMART" id="SM00448">
    <property type="entry name" value="REC"/>
    <property type="match status" value="1"/>
</dbReference>
<dbReference type="InterPro" id="IPR029016">
    <property type="entry name" value="GAF-like_dom_sf"/>
</dbReference>
<dbReference type="OrthoDB" id="9796100at2"/>
<dbReference type="InterPro" id="IPR035965">
    <property type="entry name" value="PAS-like_dom_sf"/>
</dbReference>
<proteinExistence type="predicted"/>
<dbReference type="InterPro" id="IPR001789">
    <property type="entry name" value="Sig_transdc_resp-reg_receiver"/>
</dbReference>
<evidence type="ECO:0000256" key="4">
    <source>
        <dbReference type="ARBA" id="ARBA00022777"/>
    </source>
</evidence>